<dbReference type="AlphaFoldDB" id="A0AA38HJT7"/>
<gene>
    <name evidence="1" type="ORF">Zmor_019127</name>
</gene>
<evidence type="ECO:0000313" key="1">
    <source>
        <dbReference type="EMBL" id="KAJ3634392.1"/>
    </source>
</evidence>
<reference evidence="1" key="1">
    <citation type="journal article" date="2023" name="G3 (Bethesda)">
        <title>Whole genome assemblies of Zophobas morio and Tenebrio molitor.</title>
        <authorList>
            <person name="Kaur S."/>
            <person name="Stinson S.A."/>
            <person name="diCenzo G.C."/>
        </authorList>
    </citation>
    <scope>NUCLEOTIDE SEQUENCE</scope>
    <source>
        <strain evidence="1">QUZm001</strain>
    </source>
</reference>
<proteinExistence type="predicted"/>
<evidence type="ECO:0000313" key="2">
    <source>
        <dbReference type="Proteomes" id="UP001168821"/>
    </source>
</evidence>
<organism evidence="1 2">
    <name type="scientific">Zophobas morio</name>
    <dbReference type="NCBI Taxonomy" id="2755281"/>
    <lineage>
        <taxon>Eukaryota</taxon>
        <taxon>Metazoa</taxon>
        <taxon>Ecdysozoa</taxon>
        <taxon>Arthropoda</taxon>
        <taxon>Hexapoda</taxon>
        <taxon>Insecta</taxon>
        <taxon>Pterygota</taxon>
        <taxon>Neoptera</taxon>
        <taxon>Endopterygota</taxon>
        <taxon>Coleoptera</taxon>
        <taxon>Polyphaga</taxon>
        <taxon>Cucujiformia</taxon>
        <taxon>Tenebrionidae</taxon>
        <taxon>Zophobas</taxon>
    </lineage>
</organism>
<comment type="caution">
    <text evidence="1">The sequence shown here is derived from an EMBL/GenBank/DDBJ whole genome shotgun (WGS) entry which is preliminary data.</text>
</comment>
<keyword evidence="2" id="KW-1185">Reference proteome</keyword>
<accession>A0AA38HJT7</accession>
<protein>
    <submittedName>
        <fullName evidence="1">Uncharacterized protein</fullName>
    </submittedName>
</protein>
<dbReference type="EMBL" id="JALNTZ010000557">
    <property type="protein sequence ID" value="KAJ3634392.1"/>
    <property type="molecule type" value="Genomic_DNA"/>
</dbReference>
<name>A0AA38HJT7_9CUCU</name>
<dbReference type="Proteomes" id="UP001168821">
    <property type="component" value="Unassembled WGS sequence"/>
</dbReference>
<sequence>MELPLFNKLKEELYDERLQEWKKLNKELLTSLSAKESLSIHLASRTAPKAFLITTTVVAGKTLSNAVPNYQDNVDKEILLAQEEYYKKLNSILLKVESDKSSLLQKKRGEVISSLEQDHNQVMDLTDKMPPNVKSQLYIELQNSLKQRLDLPPSDSRVGEFSPQPPYFTSNNLAFF</sequence>